<organism evidence="6 7">
    <name type="scientific">Tulasnella calospora MUT 4182</name>
    <dbReference type="NCBI Taxonomy" id="1051891"/>
    <lineage>
        <taxon>Eukaryota</taxon>
        <taxon>Fungi</taxon>
        <taxon>Dikarya</taxon>
        <taxon>Basidiomycota</taxon>
        <taxon>Agaricomycotina</taxon>
        <taxon>Agaricomycetes</taxon>
        <taxon>Cantharellales</taxon>
        <taxon>Tulasnellaceae</taxon>
        <taxon>Tulasnella</taxon>
    </lineage>
</organism>
<dbReference type="InterPro" id="IPR036291">
    <property type="entry name" value="NAD(P)-bd_dom_sf"/>
</dbReference>
<dbReference type="OrthoDB" id="5307821at2759"/>
<evidence type="ECO:0008006" key="8">
    <source>
        <dbReference type="Google" id="ProtNLM"/>
    </source>
</evidence>
<accession>A0A0C3KR66</accession>
<protein>
    <recommendedName>
        <fullName evidence="8">NAD(P)-binding protein</fullName>
    </recommendedName>
</protein>
<dbReference type="SUPFAM" id="SSF51735">
    <property type="entry name" value="NAD(P)-binding Rossmann-fold domains"/>
    <property type="match status" value="1"/>
</dbReference>
<dbReference type="Proteomes" id="UP000054248">
    <property type="component" value="Unassembled WGS sequence"/>
</dbReference>
<dbReference type="PANTHER" id="PTHR43008:SF7">
    <property type="entry name" value="SHORT CHAIN DEHYDROGENASE_REDUCTASE (AFU_ORTHOLOGUE AFUA_2G00830)"/>
    <property type="match status" value="1"/>
</dbReference>
<keyword evidence="3" id="KW-0560">Oxidoreductase</keyword>
<dbReference type="Gene3D" id="3.40.50.720">
    <property type="entry name" value="NAD(P)-binding Rossmann-like Domain"/>
    <property type="match status" value="1"/>
</dbReference>
<dbReference type="HOGENOM" id="CLU_010194_2_3_1"/>
<dbReference type="InterPro" id="IPR020904">
    <property type="entry name" value="Sc_DH/Rdtase_CS"/>
</dbReference>
<evidence type="ECO:0000256" key="3">
    <source>
        <dbReference type="ARBA" id="ARBA00023002"/>
    </source>
</evidence>
<evidence type="ECO:0000256" key="5">
    <source>
        <dbReference type="SAM" id="MobiDB-lite"/>
    </source>
</evidence>
<dbReference type="Pfam" id="PF00106">
    <property type="entry name" value="adh_short"/>
    <property type="match status" value="1"/>
</dbReference>
<dbReference type="CDD" id="cd05233">
    <property type="entry name" value="SDR_c"/>
    <property type="match status" value="1"/>
</dbReference>
<dbReference type="AlphaFoldDB" id="A0A0C3KR66"/>
<feature type="compositionally biased region" description="Low complexity" evidence="5">
    <location>
        <begin position="1"/>
        <end position="17"/>
    </location>
</feature>
<gene>
    <name evidence="6" type="ORF">M407DRAFT_244637</name>
</gene>
<keyword evidence="2" id="KW-0521">NADP</keyword>
<dbReference type="STRING" id="1051891.A0A0C3KR66"/>
<name>A0A0C3KR66_9AGAM</name>
<keyword evidence="7" id="KW-1185">Reference proteome</keyword>
<dbReference type="PRINTS" id="PR00081">
    <property type="entry name" value="GDHRDH"/>
</dbReference>
<dbReference type="GO" id="GO:0016616">
    <property type="term" value="F:oxidoreductase activity, acting on the CH-OH group of donors, NAD or NADP as acceptor"/>
    <property type="evidence" value="ECO:0007669"/>
    <property type="project" value="UniProtKB-ARBA"/>
</dbReference>
<sequence>MQSFPSSRASSRVRTSTGPRNGVTSITTSPTIPTRIINLQDGESTPIGPETHPAVHAGRVALVTGAASGIGFQLCKELAALGLRIVMADNNEDDLKASAEEIAKIAGQPSDVLAIPTDVSQIDQVERLRDHVFDTYGEVNVLFNNAGIGLYGGALSGLDNWRKIMDVNLFGILNVLQTFTPSMIHQENPSVIVNTGSKQGITNPPGNAAYNASKAGVRILTENLASELRQSGGNLTAHLFVPGWTYTQMTGATSYDCKGEKPPGAWTAEETVWYMLNKLREGKFYIICPDNETSEDLDRLRIKWAAGDIVEGRPALSRWHPEWKNTFEEYVSSGLNHFEERRVLKERRGTKTPTAQGDNL</sequence>
<dbReference type="EMBL" id="KN823073">
    <property type="protein sequence ID" value="KIO23888.1"/>
    <property type="molecule type" value="Genomic_DNA"/>
</dbReference>
<dbReference type="PANTHER" id="PTHR43008">
    <property type="entry name" value="BENZIL REDUCTASE"/>
    <property type="match status" value="1"/>
</dbReference>
<reference evidence="6 7" key="1">
    <citation type="submission" date="2014-04" db="EMBL/GenBank/DDBJ databases">
        <authorList>
            <consortium name="DOE Joint Genome Institute"/>
            <person name="Kuo A."/>
            <person name="Girlanda M."/>
            <person name="Perotto S."/>
            <person name="Kohler A."/>
            <person name="Nagy L.G."/>
            <person name="Floudas D."/>
            <person name="Copeland A."/>
            <person name="Barry K.W."/>
            <person name="Cichocki N."/>
            <person name="Veneault-Fourrey C."/>
            <person name="LaButti K."/>
            <person name="Lindquist E.A."/>
            <person name="Lipzen A."/>
            <person name="Lundell T."/>
            <person name="Morin E."/>
            <person name="Murat C."/>
            <person name="Sun H."/>
            <person name="Tunlid A."/>
            <person name="Henrissat B."/>
            <person name="Grigoriev I.V."/>
            <person name="Hibbett D.S."/>
            <person name="Martin F."/>
            <person name="Nordberg H.P."/>
            <person name="Cantor M.N."/>
            <person name="Hua S.X."/>
        </authorList>
    </citation>
    <scope>NUCLEOTIDE SEQUENCE [LARGE SCALE GENOMIC DNA]</scope>
    <source>
        <strain evidence="6 7">MUT 4182</strain>
    </source>
</reference>
<evidence type="ECO:0000313" key="6">
    <source>
        <dbReference type="EMBL" id="KIO23888.1"/>
    </source>
</evidence>
<dbReference type="InterPro" id="IPR002347">
    <property type="entry name" value="SDR_fam"/>
</dbReference>
<evidence type="ECO:0000313" key="7">
    <source>
        <dbReference type="Proteomes" id="UP000054248"/>
    </source>
</evidence>
<evidence type="ECO:0000256" key="1">
    <source>
        <dbReference type="ARBA" id="ARBA00006484"/>
    </source>
</evidence>
<comment type="similarity">
    <text evidence="1 4">Belongs to the short-chain dehydrogenases/reductases (SDR) family.</text>
</comment>
<evidence type="ECO:0000256" key="2">
    <source>
        <dbReference type="ARBA" id="ARBA00022857"/>
    </source>
</evidence>
<dbReference type="GO" id="GO:0050664">
    <property type="term" value="F:oxidoreductase activity, acting on NAD(P)H, oxygen as acceptor"/>
    <property type="evidence" value="ECO:0007669"/>
    <property type="project" value="TreeGrafter"/>
</dbReference>
<dbReference type="PRINTS" id="PR00080">
    <property type="entry name" value="SDRFAMILY"/>
</dbReference>
<reference evidence="7" key="2">
    <citation type="submission" date="2015-01" db="EMBL/GenBank/DDBJ databases">
        <title>Evolutionary Origins and Diversification of the Mycorrhizal Mutualists.</title>
        <authorList>
            <consortium name="DOE Joint Genome Institute"/>
            <consortium name="Mycorrhizal Genomics Consortium"/>
            <person name="Kohler A."/>
            <person name="Kuo A."/>
            <person name="Nagy L.G."/>
            <person name="Floudas D."/>
            <person name="Copeland A."/>
            <person name="Barry K.W."/>
            <person name="Cichocki N."/>
            <person name="Veneault-Fourrey C."/>
            <person name="LaButti K."/>
            <person name="Lindquist E.A."/>
            <person name="Lipzen A."/>
            <person name="Lundell T."/>
            <person name="Morin E."/>
            <person name="Murat C."/>
            <person name="Riley R."/>
            <person name="Ohm R."/>
            <person name="Sun H."/>
            <person name="Tunlid A."/>
            <person name="Henrissat B."/>
            <person name="Grigoriev I.V."/>
            <person name="Hibbett D.S."/>
            <person name="Martin F."/>
        </authorList>
    </citation>
    <scope>NUCLEOTIDE SEQUENCE [LARGE SCALE GENOMIC DNA]</scope>
    <source>
        <strain evidence="7">MUT 4182</strain>
    </source>
</reference>
<proteinExistence type="inferred from homology"/>
<dbReference type="PROSITE" id="PS00061">
    <property type="entry name" value="ADH_SHORT"/>
    <property type="match status" value="1"/>
</dbReference>
<feature type="region of interest" description="Disordered" evidence="5">
    <location>
        <begin position="1"/>
        <end position="30"/>
    </location>
</feature>
<evidence type="ECO:0000256" key="4">
    <source>
        <dbReference type="RuleBase" id="RU000363"/>
    </source>
</evidence>